<dbReference type="PANTHER" id="PTHR34477">
    <property type="entry name" value="UPF0213 PROTEIN YHBQ"/>
    <property type="match status" value="1"/>
</dbReference>
<gene>
    <name evidence="3" type="ORF">H1P_1430004</name>
</gene>
<dbReference type="AlphaFoldDB" id="A0A563VLP0"/>
<evidence type="ECO:0000313" key="4">
    <source>
        <dbReference type="Proteomes" id="UP000320055"/>
    </source>
</evidence>
<dbReference type="SUPFAM" id="SSF82771">
    <property type="entry name" value="GIY-YIG endonuclease"/>
    <property type="match status" value="1"/>
</dbReference>
<evidence type="ECO:0000256" key="1">
    <source>
        <dbReference type="ARBA" id="ARBA00007435"/>
    </source>
</evidence>
<dbReference type="InterPro" id="IPR035901">
    <property type="entry name" value="GIY-YIG_endonuc_sf"/>
</dbReference>
<keyword evidence="4" id="KW-1185">Reference proteome</keyword>
<dbReference type="InterPro" id="IPR050190">
    <property type="entry name" value="UPF0213_domain"/>
</dbReference>
<dbReference type="PROSITE" id="PS50164">
    <property type="entry name" value="GIY_YIG"/>
    <property type="match status" value="1"/>
</dbReference>
<dbReference type="CDD" id="cd10456">
    <property type="entry name" value="GIY-YIG_UPF0213"/>
    <property type="match status" value="1"/>
</dbReference>
<dbReference type="OrthoDB" id="9807770at2"/>
<dbReference type="Pfam" id="PF01541">
    <property type="entry name" value="GIY-YIG"/>
    <property type="match status" value="1"/>
</dbReference>
<dbReference type="RefSeq" id="WP_144870257.1">
    <property type="nucleotide sequence ID" value="NZ_LR213894.1"/>
</dbReference>
<dbReference type="InterPro" id="IPR000305">
    <property type="entry name" value="GIY-YIG_endonuc"/>
</dbReference>
<comment type="similarity">
    <text evidence="1">Belongs to the UPF0213 family.</text>
</comment>
<dbReference type="Proteomes" id="UP000320055">
    <property type="component" value="Unassembled WGS sequence"/>
</dbReference>
<dbReference type="PANTHER" id="PTHR34477:SF1">
    <property type="entry name" value="UPF0213 PROTEIN YHBQ"/>
    <property type="match status" value="1"/>
</dbReference>
<name>A0A563VLP0_9CYAN</name>
<evidence type="ECO:0000313" key="3">
    <source>
        <dbReference type="EMBL" id="VEP12332.1"/>
    </source>
</evidence>
<dbReference type="Gene3D" id="3.40.1440.10">
    <property type="entry name" value="GIY-YIG endonuclease"/>
    <property type="match status" value="1"/>
</dbReference>
<reference evidence="3 4" key="1">
    <citation type="submission" date="2019-01" db="EMBL/GenBank/DDBJ databases">
        <authorList>
            <person name="Brito A."/>
        </authorList>
    </citation>
    <scope>NUCLEOTIDE SEQUENCE [LARGE SCALE GENOMIC DNA]</scope>
    <source>
        <strain evidence="3">1</strain>
    </source>
</reference>
<organism evidence="3 4">
    <name type="scientific">Hyella patelloides LEGE 07179</name>
    <dbReference type="NCBI Taxonomy" id="945734"/>
    <lineage>
        <taxon>Bacteria</taxon>
        <taxon>Bacillati</taxon>
        <taxon>Cyanobacteriota</taxon>
        <taxon>Cyanophyceae</taxon>
        <taxon>Pleurocapsales</taxon>
        <taxon>Hyellaceae</taxon>
        <taxon>Hyella</taxon>
    </lineage>
</organism>
<evidence type="ECO:0000259" key="2">
    <source>
        <dbReference type="PROSITE" id="PS50164"/>
    </source>
</evidence>
<feature type="domain" description="GIY-YIG" evidence="2">
    <location>
        <begin position="1"/>
        <end position="77"/>
    </location>
</feature>
<proteinExistence type="inferred from homology"/>
<dbReference type="EMBL" id="CAACVJ010000050">
    <property type="protein sequence ID" value="VEP12332.1"/>
    <property type="molecule type" value="Genomic_DNA"/>
</dbReference>
<sequence>MWSIYIIRCRDRSLYTGISNNVAKRFAVHQLGNAQSAKYTRTRHPLQLVFTAEIGTRSAASTAEYQIKKLSKKTKELLVAGRISLSALGIVSSEK</sequence>
<protein>
    <recommendedName>
        <fullName evidence="2">GIY-YIG domain-containing protein</fullName>
    </recommendedName>
</protein>
<accession>A0A563VLP0</accession>